<proteinExistence type="predicted"/>
<protein>
    <submittedName>
        <fullName evidence="2">Uncharacterized protein</fullName>
    </submittedName>
</protein>
<comment type="caution">
    <text evidence="2">The sequence shown here is derived from an EMBL/GenBank/DDBJ whole genome shotgun (WGS) entry which is preliminary data.</text>
</comment>
<feature type="chain" id="PRO_5041388499" evidence="1">
    <location>
        <begin position="18"/>
        <end position="178"/>
    </location>
</feature>
<feature type="signal peptide" evidence="1">
    <location>
        <begin position="1"/>
        <end position="17"/>
    </location>
</feature>
<accession>A0AA39F235</accession>
<organism evidence="2 3">
    <name type="scientific">Microctonus hyperodae</name>
    <name type="common">Parasitoid wasp</name>
    <dbReference type="NCBI Taxonomy" id="165561"/>
    <lineage>
        <taxon>Eukaryota</taxon>
        <taxon>Metazoa</taxon>
        <taxon>Ecdysozoa</taxon>
        <taxon>Arthropoda</taxon>
        <taxon>Hexapoda</taxon>
        <taxon>Insecta</taxon>
        <taxon>Pterygota</taxon>
        <taxon>Neoptera</taxon>
        <taxon>Endopterygota</taxon>
        <taxon>Hymenoptera</taxon>
        <taxon>Apocrita</taxon>
        <taxon>Ichneumonoidea</taxon>
        <taxon>Braconidae</taxon>
        <taxon>Euphorinae</taxon>
        <taxon>Microctonus</taxon>
    </lineage>
</organism>
<dbReference type="AlphaFoldDB" id="A0AA39F235"/>
<reference evidence="2" key="1">
    <citation type="journal article" date="2023" name="bioRxiv">
        <title>Scaffold-level genome assemblies of two parasitoid biocontrol wasps reveal the parthenogenesis mechanism and an associated novel virus.</title>
        <authorList>
            <person name="Inwood S."/>
            <person name="Skelly J."/>
            <person name="Guhlin J."/>
            <person name="Harrop T."/>
            <person name="Goldson S."/>
            <person name="Dearden P."/>
        </authorList>
    </citation>
    <scope>NUCLEOTIDE SEQUENCE</scope>
    <source>
        <strain evidence="2">Lincoln</strain>
        <tissue evidence="2">Whole body</tissue>
    </source>
</reference>
<evidence type="ECO:0000313" key="3">
    <source>
        <dbReference type="Proteomes" id="UP001168972"/>
    </source>
</evidence>
<dbReference type="Proteomes" id="UP001168972">
    <property type="component" value="Unassembled WGS sequence"/>
</dbReference>
<keyword evidence="1" id="KW-0732">Signal</keyword>
<sequence length="178" mass="19372">MLKFITTFVTLVTVSSGYYNHGTPIHSLYNNYNNYGNNANYPSAVGSSSGSSLHPYKHITAIPTHIQSKAIVRPSSPTGTNAYSTFHGDNFHQNNHLNQHGYVQTGAKISSTASSATYLPPPTISPPSISYNNNFIAPSIQNLNHGVKASPNYPNYAKHNNAYSPISSHISEPICRCF</sequence>
<keyword evidence="3" id="KW-1185">Reference proteome</keyword>
<gene>
    <name evidence="2" type="ORF">PV327_009973</name>
</gene>
<dbReference type="EMBL" id="JAQQBR010001835">
    <property type="protein sequence ID" value="KAK0161511.1"/>
    <property type="molecule type" value="Genomic_DNA"/>
</dbReference>
<evidence type="ECO:0000256" key="1">
    <source>
        <dbReference type="SAM" id="SignalP"/>
    </source>
</evidence>
<evidence type="ECO:0000313" key="2">
    <source>
        <dbReference type="EMBL" id="KAK0161511.1"/>
    </source>
</evidence>
<reference evidence="2" key="2">
    <citation type="submission" date="2023-03" db="EMBL/GenBank/DDBJ databases">
        <authorList>
            <person name="Inwood S.N."/>
            <person name="Skelly J.G."/>
            <person name="Guhlin J."/>
            <person name="Harrop T.W.R."/>
            <person name="Goldson S.G."/>
            <person name="Dearden P.K."/>
        </authorList>
    </citation>
    <scope>NUCLEOTIDE SEQUENCE</scope>
    <source>
        <strain evidence="2">Lincoln</strain>
        <tissue evidence="2">Whole body</tissue>
    </source>
</reference>
<name>A0AA39F235_MICHY</name>